<evidence type="ECO:0008006" key="3">
    <source>
        <dbReference type="Google" id="ProtNLM"/>
    </source>
</evidence>
<organism evidence="1 2">
    <name type="scientific">Sphingomonas changnyeongensis</name>
    <dbReference type="NCBI Taxonomy" id="2698679"/>
    <lineage>
        <taxon>Bacteria</taxon>
        <taxon>Pseudomonadati</taxon>
        <taxon>Pseudomonadota</taxon>
        <taxon>Alphaproteobacteria</taxon>
        <taxon>Sphingomonadales</taxon>
        <taxon>Sphingomonadaceae</taxon>
        <taxon>Sphingomonas</taxon>
    </lineage>
</organism>
<evidence type="ECO:0000313" key="1">
    <source>
        <dbReference type="EMBL" id="QHL90698.1"/>
    </source>
</evidence>
<dbReference type="AlphaFoldDB" id="A0A7Z2NVQ7"/>
<dbReference type="Proteomes" id="UP000464468">
    <property type="component" value="Chromosome"/>
</dbReference>
<evidence type="ECO:0000313" key="2">
    <source>
        <dbReference type="Proteomes" id="UP000464468"/>
    </source>
</evidence>
<reference evidence="1 2" key="1">
    <citation type="submission" date="2020-01" db="EMBL/GenBank/DDBJ databases">
        <title>Sphingomonas sp. C33 whole genome sequece.</title>
        <authorList>
            <person name="Park C."/>
        </authorList>
    </citation>
    <scope>NUCLEOTIDE SEQUENCE [LARGE SCALE GENOMIC DNA]</scope>
    <source>
        <strain evidence="1 2">C33</strain>
    </source>
</reference>
<protein>
    <recommendedName>
        <fullName evidence="3">Tail terminator</fullName>
    </recommendedName>
</protein>
<dbReference type="KEGG" id="schy:GVO57_07435"/>
<dbReference type="Pfam" id="PF23840">
    <property type="entry name" value="Phage_tail_terminator"/>
    <property type="match status" value="1"/>
</dbReference>
<dbReference type="InterPro" id="IPR056912">
    <property type="entry name" value="Phage_JBD30_tail_term-like"/>
</dbReference>
<sequence length="136" mass="14832">MRLQPFVDRLRDQGLRAWGAMEFAGLRTAPSGQSFYVIPSQSAAAPNALAGQTAIDQQVTEQLLVAIVLPAQARQPERVAEDIHAAEQQAIDALAGWTHPDASRPVEFAGGRLLSVDGSSLVWGVQFRTAWRLRRT</sequence>
<keyword evidence="2" id="KW-1185">Reference proteome</keyword>
<dbReference type="EMBL" id="CP047895">
    <property type="protein sequence ID" value="QHL90698.1"/>
    <property type="molecule type" value="Genomic_DNA"/>
</dbReference>
<proteinExistence type="predicted"/>
<name>A0A7Z2NVQ7_9SPHN</name>
<accession>A0A7Z2NVQ7</accession>
<gene>
    <name evidence="1" type="ORF">GVO57_07435</name>
</gene>
<dbReference type="RefSeq" id="WP_160592625.1">
    <property type="nucleotide sequence ID" value="NZ_CP047895.1"/>
</dbReference>